<feature type="chain" id="PRO_5013279351" evidence="1">
    <location>
        <begin position="25"/>
        <end position="219"/>
    </location>
</feature>
<dbReference type="OrthoDB" id="9772097at2"/>
<feature type="signal peptide" evidence="1">
    <location>
        <begin position="1"/>
        <end position="24"/>
    </location>
</feature>
<name>A0A222GCU6_9GAMM</name>
<accession>A0A222GCU6</accession>
<dbReference type="EMBL" id="CP020465">
    <property type="protein sequence ID" value="ASP49680.1"/>
    <property type="molecule type" value="Genomic_DNA"/>
</dbReference>
<keyword evidence="1" id="KW-0732">Signal</keyword>
<dbReference type="InterPro" id="IPR034242">
    <property type="entry name" value="MauL"/>
</dbReference>
<evidence type="ECO:0000313" key="2">
    <source>
        <dbReference type="EMBL" id="ASP49680.1"/>
    </source>
</evidence>
<evidence type="ECO:0000256" key="1">
    <source>
        <dbReference type="SAM" id="SignalP"/>
    </source>
</evidence>
<dbReference type="RefSeq" id="WP_081153972.1">
    <property type="nucleotide sequence ID" value="NZ_CP020465.1"/>
</dbReference>
<keyword evidence="3" id="KW-1185">Reference proteome</keyword>
<dbReference type="SUPFAM" id="SSF49503">
    <property type="entry name" value="Cupredoxins"/>
    <property type="match status" value="1"/>
</dbReference>
<gene>
    <name evidence="2" type="ORF">B5D82_19060</name>
</gene>
<sequence>MKNRFLNISKLALAILVLCTQANADSFLVQDQQGLPLKNVVLEFTVNSASTSLVSGPKTLIMDQVDKLFKPDVLVIHQGDFVDFPNSDNIRHHVYSFSSVNPFELKLYSGRPEAPLQFNNAGVAVLGCNIHDSMVGYIYIATSKYVLMTDEQGLATLDNTVKYESVNVWHASALTSIKNITYDDITKKANDNALFVIDLVVQSPEPRNTFQSIFNQNGE</sequence>
<dbReference type="KEGG" id="cber:B5D82_19060"/>
<dbReference type="InterPro" id="IPR008972">
    <property type="entry name" value="Cupredoxin"/>
</dbReference>
<dbReference type="Proteomes" id="UP000202259">
    <property type="component" value="Chromosome"/>
</dbReference>
<dbReference type="CDD" id="cd04221">
    <property type="entry name" value="MauL"/>
    <property type="match status" value="1"/>
</dbReference>
<proteinExistence type="predicted"/>
<organism evidence="2 3">
    <name type="scientific">Cognaticolwellia beringensis</name>
    <dbReference type="NCBI Taxonomy" id="1967665"/>
    <lineage>
        <taxon>Bacteria</taxon>
        <taxon>Pseudomonadati</taxon>
        <taxon>Pseudomonadota</taxon>
        <taxon>Gammaproteobacteria</taxon>
        <taxon>Alteromonadales</taxon>
        <taxon>Colwelliaceae</taxon>
        <taxon>Cognaticolwellia</taxon>
    </lineage>
</organism>
<evidence type="ECO:0000313" key="3">
    <source>
        <dbReference type="Proteomes" id="UP000202259"/>
    </source>
</evidence>
<dbReference type="Gene3D" id="2.60.40.420">
    <property type="entry name" value="Cupredoxins - blue copper proteins"/>
    <property type="match status" value="1"/>
</dbReference>
<dbReference type="AlphaFoldDB" id="A0A222GCU6"/>
<reference evidence="2 3" key="1">
    <citation type="submission" date="2017-08" db="EMBL/GenBank/DDBJ databases">
        <title>Complete genome of Colwellia sp. NB097-1, a psychrophile bacterium ioslated from Bering Sea.</title>
        <authorList>
            <person name="Chen X."/>
        </authorList>
    </citation>
    <scope>NUCLEOTIDE SEQUENCE [LARGE SCALE GENOMIC DNA]</scope>
    <source>
        <strain evidence="2 3">NB097-1</strain>
    </source>
</reference>
<protein>
    <submittedName>
        <fullName evidence="2">Methylamine utilization protein</fullName>
    </submittedName>
</protein>